<dbReference type="EMBL" id="JBEDUW010000003">
    <property type="protein sequence ID" value="KAK9935913.1"/>
    <property type="molecule type" value="Genomic_DNA"/>
</dbReference>
<gene>
    <name evidence="2" type="ORF">M0R45_012786</name>
</gene>
<protein>
    <recommendedName>
        <fullName evidence="1">Transcription initiation factor IIF subunit alpha</fullName>
    </recommendedName>
</protein>
<dbReference type="GO" id="GO:0016251">
    <property type="term" value="F:RNA polymerase II general transcription initiation factor activity"/>
    <property type="evidence" value="ECO:0007669"/>
    <property type="project" value="TreeGrafter"/>
</dbReference>
<dbReference type="InterPro" id="IPR036390">
    <property type="entry name" value="WH_DNA-bd_sf"/>
</dbReference>
<comment type="caution">
    <text evidence="2">The sequence shown here is derived from an EMBL/GenBank/DDBJ whole genome shotgun (WGS) entry which is preliminary data.</text>
</comment>
<dbReference type="InterPro" id="IPR008851">
    <property type="entry name" value="TFIIF-alpha"/>
</dbReference>
<dbReference type="GO" id="GO:0005674">
    <property type="term" value="C:transcription factor TFIIF complex"/>
    <property type="evidence" value="ECO:0007669"/>
    <property type="project" value="TreeGrafter"/>
</dbReference>
<comment type="subcellular location">
    <subcellularLocation>
        <location evidence="1">Nucleus</location>
    </subcellularLocation>
</comment>
<comment type="similarity">
    <text evidence="1">Belongs to the TFIIF alpha subunit family.</text>
</comment>
<dbReference type="PANTHER" id="PTHR13011:SF0">
    <property type="entry name" value="GENERAL TRANSCRIPTION FACTOR IIF SUBUNIT 1"/>
    <property type="match status" value="1"/>
</dbReference>
<evidence type="ECO:0000256" key="1">
    <source>
        <dbReference type="RuleBase" id="RU366044"/>
    </source>
</evidence>
<dbReference type="InterPro" id="IPR036388">
    <property type="entry name" value="WH-like_DNA-bd_sf"/>
</dbReference>
<dbReference type="GO" id="GO:0003677">
    <property type="term" value="F:DNA binding"/>
    <property type="evidence" value="ECO:0007669"/>
    <property type="project" value="UniProtKB-KW"/>
</dbReference>
<sequence>MSFRSGAVSEEEIRPIMMQKAPISGRDFIDHSPGRFRSYEEKVSLVEIMRKMDRMQKINGINHVIFREGFSTPTSHCVPQNGTHPSLKTHTSRSVGAVSKEEIRAVLMHKSPITTRDLVNNFPGRIRSKKEKEAFTEILRKMSRIQKVGARNHLRSI</sequence>
<keyword evidence="1" id="KW-0539">Nucleus</keyword>
<organism evidence="2 3">
    <name type="scientific">Rubus argutus</name>
    <name type="common">Southern blackberry</name>
    <dbReference type="NCBI Taxonomy" id="59490"/>
    <lineage>
        <taxon>Eukaryota</taxon>
        <taxon>Viridiplantae</taxon>
        <taxon>Streptophyta</taxon>
        <taxon>Embryophyta</taxon>
        <taxon>Tracheophyta</taxon>
        <taxon>Spermatophyta</taxon>
        <taxon>Magnoliopsida</taxon>
        <taxon>eudicotyledons</taxon>
        <taxon>Gunneridae</taxon>
        <taxon>Pentapetalae</taxon>
        <taxon>rosids</taxon>
        <taxon>fabids</taxon>
        <taxon>Rosales</taxon>
        <taxon>Rosaceae</taxon>
        <taxon>Rosoideae</taxon>
        <taxon>Rosoideae incertae sedis</taxon>
        <taxon>Rubus</taxon>
    </lineage>
</organism>
<dbReference type="GO" id="GO:0001096">
    <property type="term" value="F:TFIIF-class transcription factor complex binding"/>
    <property type="evidence" value="ECO:0007669"/>
    <property type="project" value="TreeGrafter"/>
</dbReference>
<comment type="function">
    <text evidence="1">TFIIF is a general transcription initiation factor that binds to RNA polymerase II and helps to recruit it to the initiation complex in collaboration with TFIIB. It promotes transcription elongation.</text>
</comment>
<dbReference type="GO" id="GO:0006367">
    <property type="term" value="P:transcription initiation at RNA polymerase II promoter"/>
    <property type="evidence" value="ECO:0007669"/>
    <property type="project" value="InterPro"/>
</dbReference>
<dbReference type="PANTHER" id="PTHR13011">
    <property type="entry name" value="TFIIF-ALPHA"/>
    <property type="match status" value="1"/>
</dbReference>
<dbReference type="Gene3D" id="1.10.10.10">
    <property type="entry name" value="Winged helix-like DNA-binding domain superfamily/Winged helix DNA-binding domain"/>
    <property type="match status" value="1"/>
</dbReference>
<dbReference type="Proteomes" id="UP001457282">
    <property type="component" value="Unassembled WGS sequence"/>
</dbReference>
<name>A0AAW1XHM2_RUBAR</name>
<dbReference type="SUPFAM" id="SSF46785">
    <property type="entry name" value="Winged helix' DNA-binding domain"/>
    <property type="match status" value="1"/>
</dbReference>
<keyword evidence="1" id="KW-0805">Transcription regulation</keyword>
<dbReference type="GO" id="GO:0032968">
    <property type="term" value="P:positive regulation of transcription elongation by RNA polymerase II"/>
    <property type="evidence" value="ECO:0007669"/>
    <property type="project" value="InterPro"/>
</dbReference>
<accession>A0AAW1XHM2</accession>
<evidence type="ECO:0000313" key="2">
    <source>
        <dbReference type="EMBL" id="KAK9935913.1"/>
    </source>
</evidence>
<keyword evidence="1" id="KW-0238">DNA-binding</keyword>
<evidence type="ECO:0000313" key="3">
    <source>
        <dbReference type="Proteomes" id="UP001457282"/>
    </source>
</evidence>
<dbReference type="AlphaFoldDB" id="A0AAW1XHM2"/>
<keyword evidence="3" id="KW-1185">Reference proteome</keyword>
<reference evidence="2 3" key="1">
    <citation type="journal article" date="2023" name="G3 (Bethesda)">
        <title>A chromosome-length genome assembly and annotation of blackberry (Rubus argutus, cv. 'Hillquist').</title>
        <authorList>
            <person name="Bruna T."/>
            <person name="Aryal R."/>
            <person name="Dudchenko O."/>
            <person name="Sargent D.J."/>
            <person name="Mead D."/>
            <person name="Buti M."/>
            <person name="Cavallini A."/>
            <person name="Hytonen T."/>
            <person name="Andres J."/>
            <person name="Pham M."/>
            <person name="Weisz D."/>
            <person name="Mascagni F."/>
            <person name="Usai G."/>
            <person name="Natali L."/>
            <person name="Bassil N."/>
            <person name="Fernandez G.E."/>
            <person name="Lomsadze A."/>
            <person name="Armour M."/>
            <person name="Olukolu B."/>
            <person name="Poorten T."/>
            <person name="Britton C."/>
            <person name="Davik J."/>
            <person name="Ashrafi H."/>
            <person name="Aiden E.L."/>
            <person name="Borodovsky M."/>
            <person name="Worthington M."/>
        </authorList>
    </citation>
    <scope>NUCLEOTIDE SEQUENCE [LARGE SCALE GENOMIC DNA]</scope>
    <source>
        <strain evidence="2">PI 553951</strain>
    </source>
</reference>
<dbReference type="Pfam" id="PF05793">
    <property type="entry name" value="TFIIF_alpha"/>
    <property type="match status" value="1"/>
</dbReference>
<keyword evidence="1" id="KW-0804">Transcription</keyword>
<proteinExistence type="inferred from homology"/>